<dbReference type="Gene3D" id="4.10.60.10">
    <property type="entry name" value="Zinc finger, CCHC-type"/>
    <property type="match status" value="1"/>
</dbReference>
<dbReference type="InterPro" id="IPR043128">
    <property type="entry name" value="Rev_trsase/Diguanyl_cyclase"/>
</dbReference>
<dbReference type="SUPFAM" id="SSF50630">
    <property type="entry name" value="Acid proteases"/>
    <property type="match status" value="1"/>
</dbReference>
<evidence type="ECO:0000259" key="12">
    <source>
        <dbReference type="PROSITE" id="PS50994"/>
    </source>
</evidence>
<evidence type="ECO:0000259" key="10">
    <source>
        <dbReference type="PROSITE" id="PS50175"/>
    </source>
</evidence>
<protein>
    <recommendedName>
        <fullName evidence="1">RNA-directed DNA polymerase</fullName>
        <ecNumber evidence="1">2.7.7.49</ecNumber>
    </recommendedName>
</protein>
<dbReference type="GO" id="GO:0004519">
    <property type="term" value="F:endonuclease activity"/>
    <property type="evidence" value="ECO:0007669"/>
    <property type="project" value="UniProtKB-KW"/>
</dbReference>
<sequence length="1437" mass="162531">MDPFTLLEEQVEFELKRRGASTDGSPRLLASRLNLNILLATECKVVPVSVENELDYCVKLLAKLEADLEVVRGRRRTAKVLGIQSQIIHIINRLRNVQVIDPTSAERVDSLVAVARELTSRVELSFVSEENQEDSESDGPTPPRPELRKRRNAIGGDPPIVPRELSSEPVYKWRMKKFDGRETQWDVHEFLLEVEEKAQTRNVSHDQLFRESAELFDGEALVWYRDAAQRVSSWEDLRRELLIAYQGYGNDGHLREQIRAAKQEDSQGIDVFLAKMRGMYRRLDRQVSEEEQLDEILRNLNPFLKDRLMMVRIDSIADLRKFARQAESARTRLGTEAPSPVLVSSRDRRTNVSAVREQEGAQPATSRDFQCYNCNSKTHSFRYCDAPMKKFCYGCGMPDVTRSSCPRCAAASKNAPAVAGLEADLIQLGPNCSVAGLADSGAQTSIISEGLLGSLTGVEFGRYAVPVRLIQTADGASHPVRGGVDLPIIVDGEIRPFPVLVARSLAPPLILGMDFLKHFGVTINFAEMGPVPAISDPVESCALITEHQLPQQLRPAVERIRARLEQLARPDSEGRLRATTIMQHHISLMPGSLPVKQRVRPVSEPVKRELWRQLDELRKQGVVEPSQSPWCSPLVLQKKKNGTYCMCHDSRKVNEMTIKDSYPLPHIQSTLDLLRNAKFISSIDLKSAFFQVPLTEASKPVTAFAVPGRGLWQFTRMPFGLANSGPAFQRLCDQVIAGLENVFGYLDDLIMVSSTAEEHVRLLNEVLDRLEQANLTINAEKCELFRSALTFLGFVVDASGLRAAPDKISAIIDFPRMKTQREVRRFLGICGYYRRFVPSFSKVASPLTDLLRKGKKFDWTLECEQAFAQLKTLLTSSPVMAVPNFELPFVVQTDASVQGLGAVLTQRFHDGEKVIAYASRKLTGLERAYTATELECLAVLFAVERFRPYLEGCRFTVITDHHALKWLKEIKDPNPRLTRWALKLQAHDYDIEYRKGSMNLVPDALSRAPVSGACALRVVPDEVRDPWYARMVGNVTASPENYPLWRVQDGRLFKFLEERDQLVNSWKLVVPRELRQETLVRCHNAPEAGHFGVLKTLKRIAADYYWPKMRVDVQRFVSGCPVCAAFKPSNVRPAGLMGQHSVRRQWQCLAIDFSGKYPRSPRRNEYLLSVQCLFSKFILLFPMTNCRAANMVRLLKDKVFSCFGVPEELVCDNGSQFTSREFVDAMRERNIRIKYTALYHPQADPVERAHRELKRMMGSTMQGNTHARWDEFLPEFQLAINSAVSETTKFAPASLLFNHRVCAVNRDLAEASATQISPPDAVARADRFRQEEIIPVVQANIHRQFERNKARYDAGRRPVQYDVGDRVWHRAVYQSSAQDKFSKKLAPKFVGPFVIDARHGRVVYSLKDAAGRGVGKWHVQDLRPDQTAARDHGVEDD</sequence>
<dbReference type="GO" id="GO:0008270">
    <property type="term" value="F:zinc ion binding"/>
    <property type="evidence" value="ECO:0007669"/>
    <property type="project" value="InterPro"/>
</dbReference>
<dbReference type="GO" id="GO:0042575">
    <property type="term" value="C:DNA polymerase complex"/>
    <property type="evidence" value="ECO:0007669"/>
    <property type="project" value="UniProtKB-ARBA"/>
</dbReference>
<dbReference type="GO" id="GO:0003676">
    <property type="term" value="F:nucleic acid binding"/>
    <property type="evidence" value="ECO:0007669"/>
    <property type="project" value="InterPro"/>
</dbReference>
<dbReference type="Pfam" id="PF00078">
    <property type="entry name" value="RVT_1"/>
    <property type="match status" value="1"/>
</dbReference>
<feature type="domain" description="Reverse transcriptase" evidence="11">
    <location>
        <begin position="570"/>
        <end position="796"/>
    </location>
</feature>
<dbReference type="Gene3D" id="3.30.420.10">
    <property type="entry name" value="Ribonuclease H-like superfamily/Ribonuclease H"/>
    <property type="match status" value="1"/>
</dbReference>
<keyword evidence="4" id="KW-0540">Nuclease</keyword>
<dbReference type="Gene3D" id="2.40.70.10">
    <property type="entry name" value="Acid Proteases"/>
    <property type="match status" value="1"/>
</dbReference>
<evidence type="ECO:0000313" key="13">
    <source>
        <dbReference type="EMBL" id="CAB0006533.1"/>
    </source>
</evidence>
<accession>A0A6H5GT31</accession>
<dbReference type="FunFam" id="1.10.340.70:FF:000001">
    <property type="entry name" value="Retrovirus-related Pol polyprotein from transposon gypsy-like Protein"/>
    <property type="match status" value="1"/>
</dbReference>
<keyword evidence="6" id="KW-0378">Hydrolase</keyword>
<dbReference type="InterPro" id="IPR000477">
    <property type="entry name" value="RT_dom"/>
</dbReference>
<dbReference type="InterPro" id="IPR050951">
    <property type="entry name" value="Retrovirus_Pol_polyprotein"/>
</dbReference>
<dbReference type="GO" id="GO:0006508">
    <property type="term" value="P:proteolysis"/>
    <property type="evidence" value="ECO:0007669"/>
    <property type="project" value="InterPro"/>
</dbReference>
<dbReference type="InterPro" id="IPR005162">
    <property type="entry name" value="Retrotrans_gag_dom"/>
</dbReference>
<dbReference type="PANTHER" id="PTHR37984:SF5">
    <property type="entry name" value="PROTEIN NYNRIN-LIKE"/>
    <property type="match status" value="1"/>
</dbReference>
<keyword evidence="14" id="KW-1185">Reference proteome</keyword>
<dbReference type="GO" id="GO:0015074">
    <property type="term" value="P:DNA integration"/>
    <property type="evidence" value="ECO:0007669"/>
    <property type="project" value="InterPro"/>
</dbReference>
<feature type="coiled-coil region" evidence="8">
    <location>
        <begin position="753"/>
        <end position="783"/>
    </location>
</feature>
<dbReference type="SUPFAM" id="SSF53098">
    <property type="entry name" value="Ribonuclease H-like"/>
    <property type="match status" value="1"/>
</dbReference>
<dbReference type="PROSITE" id="PS50175">
    <property type="entry name" value="ASP_PROT_RETROV"/>
    <property type="match status" value="1"/>
</dbReference>
<dbReference type="CDD" id="cd00303">
    <property type="entry name" value="retropepsin_like"/>
    <property type="match status" value="1"/>
</dbReference>
<evidence type="ECO:0000256" key="6">
    <source>
        <dbReference type="ARBA" id="ARBA00022801"/>
    </source>
</evidence>
<feature type="domain" description="Peptidase A2" evidence="10">
    <location>
        <begin position="434"/>
        <end position="515"/>
    </location>
</feature>
<feature type="region of interest" description="Disordered" evidence="9">
    <location>
        <begin position="333"/>
        <end position="361"/>
    </location>
</feature>
<dbReference type="InterPro" id="IPR012337">
    <property type="entry name" value="RNaseH-like_sf"/>
</dbReference>
<dbReference type="PROSITE" id="PS50878">
    <property type="entry name" value="RT_POL"/>
    <property type="match status" value="1"/>
</dbReference>
<dbReference type="Proteomes" id="UP000479000">
    <property type="component" value="Unassembled WGS sequence"/>
</dbReference>
<dbReference type="InterPro" id="IPR036397">
    <property type="entry name" value="RNaseH_sf"/>
</dbReference>
<dbReference type="Gene3D" id="1.10.340.70">
    <property type="match status" value="1"/>
</dbReference>
<evidence type="ECO:0000256" key="3">
    <source>
        <dbReference type="ARBA" id="ARBA00022695"/>
    </source>
</evidence>
<dbReference type="InterPro" id="IPR036875">
    <property type="entry name" value="Znf_CCHC_sf"/>
</dbReference>
<dbReference type="Gene3D" id="3.30.70.270">
    <property type="match status" value="2"/>
</dbReference>
<organism evidence="13 14">
    <name type="scientific">Nesidiocoris tenuis</name>
    <dbReference type="NCBI Taxonomy" id="355587"/>
    <lineage>
        <taxon>Eukaryota</taxon>
        <taxon>Metazoa</taxon>
        <taxon>Ecdysozoa</taxon>
        <taxon>Arthropoda</taxon>
        <taxon>Hexapoda</taxon>
        <taxon>Insecta</taxon>
        <taxon>Pterygota</taxon>
        <taxon>Neoptera</taxon>
        <taxon>Paraneoptera</taxon>
        <taxon>Hemiptera</taxon>
        <taxon>Heteroptera</taxon>
        <taxon>Panheteroptera</taxon>
        <taxon>Cimicomorpha</taxon>
        <taxon>Miridae</taxon>
        <taxon>Dicyphina</taxon>
        <taxon>Nesidiocoris</taxon>
    </lineage>
</organism>
<dbReference type="SUPFAM" id="SSF57756">
    <property type="entry name" value="Retrovirus zinc finger-like domains"/>
    <property type="match status" value="1"/>
</dbReference>
<dbReference type="Pfam" id="PF17917">
    <property type="entry name" value="RT_RNaseH"/>
    <property type="match status" value="1"/>
</dbReference>
<keyword evidence="3" id="KW-0548">Nucleotidyltransferase</keyword>
<evidence type="ECO:0000256" key="7">
    <source>
        <dbReference type="ARBA" id="ARBA00022918"/>
    </source>
</evidence>
<reference evidence="13 14" key="1">
    <citation type="submission" date="2020-02" db="EMBL/GenBank/DDBJ databases">
        <authorList>
            <person name="Ferguson B K."/>
        </authorList>
    </citation>
    <scope>NUCLEOTIDE SEQUENCE [LARGE SCALE GENOMIC DNA]</scope>
</reference>
<evidence type="ECO:0000256" key="2">
    <source>
        <dbReference type="ARBA" id="ARBA00022679"/>
    </source>
</evidence>
<dbReference type="EC" id="2.7.7.49" evidence="1"/>
<dbReference type="CDD" id="cd09274">
    <property type="entry name" value="RNase_HI_RT_Ty3"/>
    <property type="match status" value="1"/>
</dbReference>
<dbReference type="PANTHER" id="PTHR37984">
    <property type="entry name" value="PROTEIN CBG26694"/>
    <property type="match status" value="1"/>
</dbReference>
<dbReference type="InterPro" id="IPR041373">
    <property type="entry name" value="RT_RNaseH"/>
</dbReference>
<dbReference type="SUPFAM" id="SSF56672">
    <property type="entry name" value="DNA/RNA polymerases"/>
    <property type="match status" value="1"/>
</dbReference>
<evidence type="ECO:0000256" key="5">
    <source>
        <dbReference type="ARBA" id="ARBA00022759"/>
    </source>
</evidence>
<dbReference type="GO" id="GO:0003964">
    <property type="term" value="F:RNA-directed DNA polymerase activity"/>
    <property type="evidence" value="ECO:0007669"/>
    <property type="project" value="UniProtKB-KW"/>
</dbReference>
<keyword evidence="8" id="KW-0175">Coiled coil</keyword>
<dbReference type="InterPro" id="IPR001584">
    <property type="entry name" value="Integrase_cat-core"/>
</dbReference>
<keyword evidence="7" id="KW-0695">RNA-directed DNA polymerase</keyword>
<evidence type="ECO:0000256" key="8">
    <source>
        <dbReference type="SAM" id="Coils"/>
    </source>
</evidence>
<dbReference type="OrthoDB" id="6627240at2759"/>
<dbReference type="Gene3D" id="3.10.10.10">
    <property type="entry name" value="HIV Type 1 Reverse Transcriptase, subunit A, domain 1"/>
    <property type="match status" value="1"/>
</dbReference>
<evidence type="ECO:0000256" key="1">
    <source>
        <dbReference type="ARBA" id="ARBA00012493"/>
    </source>
</evidence>
<dbReference type="FunFam" id="3.10.20.370:FF:000001">
    <property type="entry name" value="Retrovirus-related Pol polyprotein from transposon 17.6-like protein"/>
    <property type="match status" value="1"/>
</dbReference>
<evidence type="ECO:0000256" key="4">
    <source>
        <dbReference type="ARBA" id="ARBA00022722"/>
    </source>
</evidence>
<dbReference type="GO" id="GO:0004190">
    <property type="term" value="F:aspartic-type endopeptidase activity"/>
    <property type="evidence" value="ECO:0007669"/>
    <property type="project" value="InterPro"/>
</dbReference>
<dbReference type="InterPro" id="IPR043502">
    <property type="entry name" value="DNA/RNA_pol_sf"/>
</dbReference>
<name>A0A6H5GT31_9HEMI</name>
<evidence type="ECO:0000259" key="11">
    <source>
        <dbReference type="PROSITE" id="PS50878"/>
    </source>
</evidence>
<evidence type="ECO:0000313" key="14">
    <source>
        <dbReference type="Proteomes" id="UP000479000"/>
    </source>
</evidence>
<dbReference type="EMBL" id="CADCXU010017702">
    <property type="protein sequence ID" value="CAB0006533.1"/>
    <property type="molecule type" value="Genomic_DNA"/>
</dbReference>
<feature type="region of interest" description="Disordered" evidence="9">
    <location>
        <begin position="127"/>
        <end position="163"/>
    </location>
</feature>
<dbReference type="FunFam" id="3.30.70.270:FF:000020">
    <property type="entry name" value="Transposon Tf2-6 polyprotein-like Protein"/>
    <property type="match status" value="1"/>
</dbReference>
<dbReference type="Pfam" id="PF03732">
    <property type="entry name" value="Retrotrans_gag"/>
    <property type="match status" value="1"/>
</dbReference>
<dbReference type="CDD" id="cd01647">
    <property type="entry name" value="RT_LTR"/>
    <property type="match status" value="1"/>
</dbReference>
<proteinExistence type="predicted"/>
<feature type="domain" description="Integrase catalytic" evidence="12">
    <location>
        <begin position="1129"/>
        <end position="1300"/>
    </location>
</feature>
<dbReference type="InterPro" id="IPR001995">
    <property type="entry name" value="Peptidase_A2_cat"/>
</dbReference>
<keyword evidence="5" id="KW-0255">Endonuclease</keyword>
<evidence type="ECO:0000256" key="9">
    <source>
        <dbReference type="SAM" id="MobiDB-lite"/>
    </source>
</evidence>
<dbReference type="InterPro" id="IPR041588">
    <property type="entry name" value="Integrase_H2C2"/>
</dbReference>
<gene>
    <name evidence="13" type="ORF">NTEN_LOCUS12010</name>
</gene>
<dbReference type="Pfam" id="PF00665">
    <property type="entry name" value="rve"/>
    <property type="match status" value="1"/>
</dbReference>
<dbReference type="PROSITE" id="PS50994">
    <property type="entry name" value="INTEGRASE"/>
    <property type="match status" value="1"/>
</dbReference>
<dbReference type="Pfam" id="PF17921">
    <property type="entry name" value="Integrase_H2C2"/>
    <property type="match status" value="1"/>
</dbReference>
<dbReference type="InterPro" id="IPR021109">
    <property type="entry name" value="Peptidase_aspartic_dom_sf"/>
</dbReference>
<keyword evidence="2" id="KW-0808">Transferase</keyword>